<reference evidence="2" key="1">
    <citation type="journal article" date="2023" name="G3 (Bethesda)">
        <title>Genome assembly and association tests identify interacting loci associated with vigor, precocity, and sex in interspecific pistachio rootstocks.</title>
        <authorList>
            <person name="Palmer W."/>
            <person name="Jacygrad E."/>
            <person name="Sagayaradj S."/>
            <person name="Cavanaugh K."/>
            <person name="Han R."/>
            <person name="Bertier L."/>
            <person name="Beede B."/>
            <person name="Kafkas S."/>
            <person name="Golino D."/>
            <person name="Preece J."/>
            <person name="Michelmore R."/>
        </authorList>
    </citation>
    <scope>NUCLEOTIDE SEQUENCE [LARGE SCALE GENOMIC DNA]</scope>
</reference>
<organism evidence="1 2">
    <name type="scientific">Pistacia integerrima</name>
    <dbReference type="NCBI Taxonomy" id="434235"/>
    <lineage>
        <taxon>Eukaryota</taxon>
        <taxon>Viridiplantae</taxon>
        <taxon>Streptophyta</taxon>
        <taxon>Embryophyta</taxon>
        <taxon>Tracheophyta</taxon>
        <taxon>Spermatophyta</taxon>
        <taxon>Magnoliopsida</taxon>
        <taxon>eudicotyledons</taxon>
        <taxon>Gunneridae</taxon>
        <taxon>Pentapetalae</taxon>
        <taxon>rosids</taxon>
        <taxon>malvids</taxon>
        <taxon>Sapindales</taxon>
        <taxon>Anacardiaceae</taxon>
        <taxon>Pistacia</taxon>
    </lineage>
</organism>
<evidence type="ECO:0000313" key="1">
    <source>
        <dbReference type="EMBL" id="KAJ0025375.1"/>
    </source>
</evidence>
<keyword evidence="2" id="KW-1185">Reference proteome</keyword>
<proteinExistence type="predicted"/>
<sequence length="68" mass="7393">MLLLGSAAQQSLGDHALHELVYEGNCFTASDVEMALWSSAIGAKLQASRSAADPEIKIRKSAKRKRKH</sequence>
<comment type="caution">
    <text evidence="1">The sequence shown here is derived from an EMBL/GenBank/DDBJ whole genome shotgun (WGS) entry which is preliminary data.</text>
</comment>
<dbReference type="Proteomes" id="UP001163603">
    <property type="component" value="Chromosome 10"/>
</dbReference>
<dbReference type="EMBL" id="CM047745">
    <property type="protein sequence ID" value="KAJ0025375.1"/>
    <property type="molecule type" value="Genomic_DNA"/>
</dbReference>
<evidence type="ECO:0000313" key="2">
    <source>
        <dbReference type="Proteomes" id="UP001163603"/>
    </source>
</evidence>
<gene>
    <name evidence="1" type="ORF">Pint_08602</name>
</gene>
<name>A0ACC0XXB2_9ROSI</name>
<accession>A0ACC0XXB2</accession>
<protein>
    <submittedName>
        <fullName evidence="1">Uncharacterized protein</fullName>
    </submittedName>
</protein>